<keyword evidence="1" id="KW-0472">Membrane</keyword>
<proteinExistence type="predicted"/>
<keyword evidence="1" id="KW-1133">Transmembrane helix</keyword>
<dbReference type="InterPro" id="IPR025091">
    <property type="entry name" value="DUF4019"/>
</dbReference>
<dbReference type="Proteomes" id="UP000258016">
    <property type="component" value="Chromosome"/>
</dbReference>
<keyword evidence="4" id="KW-1185">Reference proteome</keyword>
<reference evidence="3 4" key="1">
    <citation type="submission" date="2017-03" db="EMBL/GenBank/DDBJ databases">
        <title>Complete genome sequence of Blastomonas fulva degrading microcsystin LR.</title>
        <authorList>
            <person name="Lee H.-g."/>
            <person name="Jin L."/>
            <person name="oh H.-M."/>
        </authorList>
    </citation>
    <scope>NUCLEOTIDE SEQUENCE [LARGE SCALE GENOMIC DNA]</scope>
    <source>
        <strain evidence="3 4">T2</strain>
    </source>
</reference>
<protein>
    <submittedName>
        <fullName evidence="3">LuxR family transcriptional regulator</fullName>
    </submittedName>
</protein>
<dbReference type="InterPro" id="IPR036388">
    <property type="entry name" value="WH-like_DNA-bd_sf"/>
</dbReference>
<dbReference type="InterPro" id="IPR000792">
    <property type="entry name" value="Tscrpt_reg_LuxR_C"/>
</dbReference>
<sequence>MATQITDNPWSLTEKEKQTLRLIVCGHDAKSIARTLDLSVHTINERLRDARRKMAVSSSREAARMLLEAEGGGVTPQYVGHTPIGDDVRAPTADQVGAPTPGAERNRSLILTGVLMTLALGLLALTTLPFTNTAPTTVTPAPAQVALQDATTDTVNPEVVTAALAFLSLIEQKRWEDSYAATGTAFRKLNTLQVWAQVSEEVHARYGSTVSRTLLSQQNLPAPPAGYEVVKFRTVYANKQQAVETVTLDREDGKWVVVGVTVGVTVG</sequence>
<evidence type="ECO:0000256" key="1">
    <source>
        <dbReference type="SAM" id="Phobius"/>
    </source>
</evidence>
<name>A0ABM6M915_9SPHN</name>
<dbReference type="PRINTS" id="PR00038">
    <property type="entry name" value="HTHLUXR"/>
</dbReference>
<gene>
    <name evidence="3" type="ORF">B5J99_14485</name>
</gene>
<dbReference type="SMART" id="SM00421">
    <property type="entry name" value="HTH_LUXR"/>
    <property type="match status" value="1"/>
</dbReference>
<dbReference type="Pfam" id="PF00196">
    <property type="entry name" value="GerE"/>
    <property type="match status" value="1"/>
</dbReference>
<dbReference type="Gene3D" id="1.10.10.10">
    <property type="entry name" value="Winged helix-like DNA-binding domain superfamily/Winged helix DNA-binding domain"/>
    <property type="match status" value="1"/>
</dbReference>
<evidence type="ECO:0000313" key="3">
    <source>
        <dbReference type="EMBL" id="ASR52516.1"/>
    </source>
</evidence>
<dbReference type="RefSeq" id="WP_117352776.1">
    <property type="nucleotide sequence ID" value="NZ_CP020083.1"/>
</dbReference>
<dbReference type="EMBL" id="CP020083">
    <property type="protein sequence ID" value="ASR52516.1"/>
    <property type="molecule type" value="Genomic_DNA"/>
</dbReference>
<evidence type="ECO:0000313" key="4">
    <source>
        <dbReference type="Proteomes" id="UP000258016"/>
    </source>
</evidence>
<feature type="transmembrane region" description="Helical" evidence="1">
    <location>
        <begin position="109"/>
        <end position="130"/>
    </location>
</feature>
<keyword evidence="1" id="KW-0812">Transmembrane</keyword>
<dbReference type="CDD" id="cd06170">
    <property type="entry name" value="LuxR_C_like"/>
    <property type="match status" value="1"/>
</dbReference>
<evidence type="ECO:0000259" key="2">
    <source>
        <dbReference type="PROSITE" id="PS50043"/>
    </source>
</evidence>
<dbReference type="Pfam" id="PF13211">
    <property type="entry name" value="DUF4019"/>
    <property type="match status" value="1"/>
</dbReference>
<dbReference type="PROSITE" id="PS50043">
    <property type="entry name" value="HTH_LUXR_2"/>
    <property type="match status" value="1"/>
</dbReference>
<organism evidence="3 4">
    <name type="scientific">Blastomonas fulva</name>
    <dbReference type="NCBI Taxonomy" id="1550728"/>
    <lineage>
        <taxon>Bacteria</taxon>
        <taxon>Pseudomonadati</taxon>
        <taxon>Pseudomonadota</taxon>
        <taxon>Alphaproteobacteria</taxon>
        <taxon>Sphingomonadales</taxon>
        <taxon>Sphingomonadaceae</taxon>
        <taxon>Blastomonas</taxon>
    </lineage>
</organism>
<feature type="domain" description="HTH luxR-type" evidence="2">
    <location>
        <begin position="5"/>
        <end position="70"/>
    </location>
</feature>
<dbReference type="InterPro" id="IPR016032">
    <property type="entry name" value="Sig_transdc_resp-reg_C-effctor"/>
</dbReference>
<dbReference type="GeneID" id="303486789"/>
<dbReference type="SUPFAM" id="SSF46894">
    <property type="entry name" value="C-terminal effector domain of the bipartite response regulators"/>
    <property type="match status" value="1"/>
</dbReference>
<accession>A0ABM6M915</accession>